<feature type="domain" description="Myotubularin phosphatase" evidence="6">
    <location>
        <begin position="997"/>
        <end position="1445"/>
    </location>
</feature>
<dbReference type="OrthoDB" id="74314at2759"/>
<feature type="domain" description="UDENN" evidence="5">
    <location>
        <begin position="14"/>
        <end position="411"/>
    </location>
</feature>
<dbReference type="SMART" id="SM00233">
    <property type="entry name" value="PH"/>
    <property type="match status" value="1"/>
</dbReference>
<evidence type="ECO:0000259" key="6">
    <source>
        <dbReference type="PROSITE" id="PS51339"/>
    </source>
</evidence>
<dbReference type="InterPro" id="IPR043153">
    <property type="entry name" value="DENN_C"/>
</dbReference>
<comment type="caution">
    <text evidence="7">The sequence shown here is derived from an EMBL/GenBank/DDBJ whole genome shotgun (WGS) entry which is preliminary data.</text>
</comment>
<dbReference type="GO" id="GO:0005737">
    <property type="term" value="C:cytoplasm"/>
    <property type="evidence" value="ECO:0007669"/>
    <property type="project" value="TreeGrafter"/>
</dbReference>
<dbReference type="PANTHER" id="PTHR10807:SF109">
    <property type="entry name" value="SET DOMAIN BINDING FACTOR, ISOFORM A"/>
    <property type="match status" value="1"/>
</dbReference>
<feature type="region of interest" description="Disordered" evidence="2">
    <location>
        <begin position="1106"/>
        <end position="1128"/>
    </location>
</feature>
<feature type="domain" description="PH" evidence="3">
    <location>
        <begin position="1633"/>
        <end position="1732"/>
    </location>
</feature>
<dbReference type="InterPro" id="IPR005112">
    <property type="entry name" value="dDENN_dom"/>
</dbReference>
<proteinExistence type="inferred from homology"/>
<dbReference type="InterPro" id="IPR004182">
    <property type="entry name" value="GRAM"/>
</dbReference>
<dbReference type="Gene3D" id="3.30.450.200">
    <property type="match status" value="1"/>
</dbReference>
<dbReference type="Pfam" id="PF06602">
    <property type="entry name" value="Myotub-related"/>
    <property type="match status" value="1"/>
</dbReference>
<dbReference type="Gene3D" id="3.40.50.11500">
    <property type="match status" value="1"/>
</dbReference>
<dbReference type="InterPro" id="IPR037516">
    <property type="entry name" value="Tripartite_DENN"/>
</dbReference>
<dbReference type="InterPro" id="IPR030564">
    <property type="entry name" value="Myotubularin"/>
</dbReference>
<evidence type="ECO:0000259" key="3">
    <source>
        <dbReference type="PROSITE" id="PS50003"/>
    </source>
</evidence>
<reference evidence="7" key="1">
    <citation type="submission" date="2022-11" db="EMBL/GenBank/DDBJ databases">
        <authorList>
            <person name="Kikuchi T."/>
        </authorList>
    </citation>
    <scope>NUCLEOTIDE SEQUENCE</scope>
    <source>
        <strain evidence="7">PS1010</strain>
    </source>
</reference>
<dbReference type="SMART" id="SM00800">
    <property type="entry name" value="uDENN"/>
    <property type="match status" value="1"/>
</dbReference>
<dbReference type="Pfam" id="PF12335">
    <property type="entry name" value="SBF2"/>
    <property type="match status" value="1"/>
</dbReference>
<dbReference type="Proteomes" id="UP001152747">
    <property type="component" value="Unassembled WGS sequence"/>
</dbReference>
<dbReference type="SUPFAM" id="SSF52799">
    <property type="entry name" value="(Phosphotyrosine protein) phosphatases II"/>
    <property type="match status" value="1"/>
</dbReference>
<protein>
    <submittedName>
        <fullName evidence="7">Uncharacterized protein</fullName>
    </submittedName>
</protein>
<dbReference type="InterPro" id="IPR010569">
    <property type="entry name" value="Myotubularin-like_Pase_dom"/>
</dbReference>
<evidence type="ECO:0000259" key="5">
    <source>
        <dbReference type="PROSITE" id="PS50211"/>
    </source>
</evidence>
<dbReference type="InterPro" id="IPR001849">
    <property type="entry name" value="PH_domain"/>
</dbReference>
<dbReference type="GO" id="GO:0005085">
    <property type="term" value="F:guanyl-nucleotide exchange factor activity"/>
    <property type="evidence" value="ECO:0007669"/>
    <property type="project" value="TreeGrafter"/>
</dbReference>
<evidence type="ECO:0000256" key="2">
    <source>
        <dbReference type="SAM" id="MobiDB-lite"/>
    </source>
</evidence>
<dbReference type="PROSITE" id="PS50211">
    <property type="entry name" value="DENN"/>
    <property type="match status" value="1"/>
</dbReference>
<dbReference type="PROSITE" id="PS50003">
    <property type="entry name" value="PH_DOMAIN"/>
    <property type="match status" value="1"/>
</dbReference>
<dbReference type="PANTHER" id="PTHR10807">
    <property type="entry name" value="MYOTUBULARIN-RELATED"/>
    <property type="match status" value="1"/>
</dbReference>
<dbReference type="Pfam" id="PF02141">
    <property type="entry name" value="DENN"/>
    <property type="match status" value="1"/>
</dbReference>
<name>A0A9P1IYC1_9PELO</name>
<sequence length="1732" mass="198680">MRDPDGVKNGPICDSIAIIALEENDDDEETLPIVLHETQSKHSGDSIPIKSLIKFARPRGWFNQSQSTSSEYFYQILTSETGVRRIAYILSTWESTSTAARAVSIIVISRNFHAKAFKEILLQLSQDFRKPDISDASELVHFLTDELVDEGSTIEIRTKTLNVELSFDTTPTIPVTDKDVSMLFKILGFSNVVKIVHALLSDCRIVLVSSSLMRLSRSQNALLSLLYPFVYMHSCVTILPESLSEVLDSPTPFLIGVLGDIVTEFGEENIVVFLDNGNIRIPNDIEIHIADSYYYDKLQQRLRNVLFTTTSQEDLAIPNDEKIPINDFILDKKLRSCFILYFAELLYGYQYFVLYTRIKGNFEKKNPSSLSFHIGAFRGFRKLTDSLSQFILNSPYFQAFLSTRAIPRSKHDLFDEVSCMKELDQLANKHHMSTFETSKLIDQVACELIQKERFMEKCSTTRQEIFTTLYIDEKTQLVERSNSIIHTIKPKMRSNSSPHTMLPTVSKHVDYHTNQFEAHSHRDEVLRNCIDCIFDDKSHVASKSLRAVTMSMSFAPVRIELCRVLNEKATSQSLLTSRQFDDVSTLINAAIQRENEEDENGVIRSLMYLASNFNRKLSQGIHQCMYTTIQNHRVWKSVQFWTSCFYYEVHETLFSDKLKKDRKLTRSLWCHTLRPCAMEMIDLNDAEQTELVKQENEIIQAQTKHFANLMISLHIPLSESVFSVEQETFLIQQDKAKWIVWTLDSILSATGRMCNVSRTDIQTYVEAHIETMRDVYNEVAAFDNSLKKNSIDPYLISKSEFLICDPVTCYLISPNNENEVTFESLEKILPAEGCLFLSNYRVIFKGKSMNLDVTNSTVIQTLPVFSVDNFKKVTTRKIIPKELKKIKIEHVIAIRSHSSSTITVAFDDEEVNNMAIEKFLEVLESNKNGSFACSNFRKEKVNGPSTPKFGTLNAIRKLENLTKRKVEPRRLRSHSAHRGSVNFSFDKIEDLGTLKNSFHIRYAVTDYPRLGLNGRGVKLRLSSANSDYSLCATYPANFIVPSETNENELSKVAKGFVEHRLPVVTWMNKSGALLIRSSAFDTNEVVRKLKKVVQIRRTVPKLSSTFNGSEQTLNSKASSNDDNSSSIFSSGEIRSSEVQMNYFVKLAQSSPRSYEHNCNEDYLETQSWSEKYGTLTQKKHDNSRDRKTLYVLVEKGTHLKLPNDAHAEVVNVKAIKDSELKRALHRVKQIQNKDFVVDGKVSFVELWNTSNWPHQISKILELANSVTAIMSLYNSSVAICLETGKSTTTLITSLVQLMSDPYYRTLEGFQTLIEKEWLAFGHCFYKDSETRSPYIICFLDCVHQIMKQYPNSFEFSDYFLRFIAFHTTSGYFRTFLEDCEERRLQADLNDFHIPDDLTLINIWDYIMAKSKENHQFRNGRYSATSNEILVPSISLTRISMWSFFSEVFLKYGSEYDMDVVENEQMRDDEYIAPKGSPQQVIKERGSIDFSTIDFEETDPTVKNIQFNFILKLFDNSEKKSTQSTLNGADVNHDLVYYSAGPTTVQCCVCSNVITRWNRSIHCKKCKIYLHEGCSTKEAKFNGINHVYNNKFSIDESQMPKDAIVINTDPESRDTTLDTLTRDSTSPPISTVIPPLCTGYLSKRGAKLKLWVPRYFVVYPDIAKVFYFEDFDQWKSGEKPSGSIDLCDFSGFHIEPTGRRAIIELQMRNKTYRLLAENLNEANRWKECIEQVL</sequence>
<dbReference type="Gene3D" id="2.30.29.30">
    <property type="entry name" value="Pleckstrin-homology domain (PH domain)/Phosphotyrosine-binding domain (PTB)"/>
    <property type="match status" value="1"/>
</dbReference>
<dbReference type="SMART" id="SM00799">
    <property type="entry name" value="DENN"/>
    <property type="match status" value="1"/>
</dbReference>
<dbReference type="EMBL" id="CANHGI010000006">
    <property type="protein sequence ID" value="CAI5454581.1"/>
    <property type="molecule type" value="Genomic_DNA"/>
</dbReference>
<dbReference type="InterPro" id="IPR005113">
    <property type="entry name" value="uDENN_dom"/>
</dbReference>
<dbReference type="InterPro" id="IPR002219">
    <property type="entry name" value="PKC_DAG/PE"/>
</dbReference>
<dbReference type="Pfam" id="PF02893">
    <property type="entry name" value="GRAM"/>
    <property type="match status" value="1"/>
</dbReference>
<comment type="similarity">
    <text evidence="1">Belongs to the protein-tyrosine phosphatase family. Non-receptor class myotubularin subfamily.</text>
</comment>
<organism evidence="7 8">
    <name type="scientific">Caenorhabditis angaria</name>
    <dbReference type="NCBI Taxonomy" id="860376"/>
    <lineage>
        <taxon>Eukaryota</taxon>
        <taxon>Metazoa</taxon>
        <taxon>Ecdysozoa</taxon>
        <taxon>Nematoda</taxon>
        <taxon>Chromadorea</taxon>
        <taxon>Rhabditida</taxon>
        <taxon>Rhabditina</taxon>
        <taxon>Rhabditomorpha</taxon>
        <taxon>Rhabditoidea</taxon>
        <taxon>Rhabditidae</taxon>
        <taxon>Peloderinae</taxon>
        <taxon>Caenorhabditis</taxon>
    </lineage>
</organism>
<accession>A0A9P1IYC1</accession>
<feature type="domain" description="Phorbol-ester/DAG-type" evidence="4">
    <location>
        <begin position="1531"/>
        <end position="1581"/>
    </location>
</feature>
<dbReference type="InterPro" id="IPR022096">
    <property type="entry name" value="SBF1/SBF2"/>
</dbReference>
<dbReference type="GO" id="GO:0016020">
    <property type="term" value="C:membrane"/>
    <property type="evidence" value="ECO:0007669"/>
    <property type="project" value="TreeGrafter"/>
</dbReference>
<dbReference type="SUPFAM" id="SSF50729">
    <property type="entry name" value="PH domain-like"/>
    <property type="match status" value="1"/>
</dbReference>
<keyword evidence="8" id="KW-1185">Reference proteome</keyword>
<dbReference type="CDD" id="cd00029">
    <property type="entry name" value="C1"/>
    <property type="match status" value="1"/>
</dbReference>
<feature type="compositionally biased region" description="Low complexity" evidence="2">
    <location>
        <begin position="1115"/>
        <end position="1128"/>
    </location>
</feature>
<dbReference type="InterPro" id="IPR029021">
    <property type="entry name" value="Prot-tyrosine_phosphatase-like"/>
</dbReference>
<dbReference type="SMART" id="SM00801">
    <property type="entry name" value="dDENN"/>
    <property type="match status" value="1"/>
</dbReference>
<evidence type="ECO:0000313" key="8">
    <source>
        <dbReference type="Proteomes" id="UP001152747"/>
    </source>
</evidence>
<gene>
    <name evidence="7" type="ORF">CAMP_LOCUS17218</name>
</gene>
<dbReference type="Pfam" id="PF00169">
    <property type="entry name" value="PH"/>
    <property type="match status" value="1"/>
</dbReference>
<evidence type="ECO:0000256" key="1">
    <source>
        <dbReference type="ARBA" id="ARBA00007471"/>
    </source>
</evidence>
<dbReference type="PROSITE" id="PS51339">
    <property type="entry name" value="PPASE_MYOTUBULARIN"/>
    <property type="match status" value="1"/>
</dbReference>
<dbReference type="PROSITE" id="PS50081">
    <property type="entry name" value="ZF_DAG_PE_2"/>
    <property type="match status" value="1"/>
</dbReference>
<evidence type="ECO:0000313" key="7">
    <source>
        <dbReference type="EMBL" id="CAI5454581.1"/>
    </source>
</evidence>
<dbReference type="InterPro" id="IPR011993">
    <property type="entry name" value="PH-like_dom_sf"/>
</dbReference>
<evidence type="ECO:0000259" key="4">
    <source>
        <dbReference type="PROSITE" id="PS50081"/>
    </source>
</evidence>
<dbReference type="InterPro" id="IPR001194">
    <property type="entry name" value="cDENN_dom"/>
</dbReference>